<evidence type="ECO:0000259" key="14">
    <source>
        <dbReference type="Pfam" id="PF00999"/>
    </source>
</evidence>
<dbReference type="GO" id="GO:0015386">
    <property type="term" value="F:potassium:proton antiporter activity"/>
    <property type="evidence" value="ECO:0007669"/>
    <property type="project" value="TreeGrafter"/>
</dbReference>
<accession>A0A6U9QGB3</accession>
<dbReference type="GO" id="GO:0098719">
    <property type="term" value="P:sodium ion import across plasma membrane"/>
    <property type="evidence" value="ECO:0007669"/>
    <property type="project" value="TreeGrafter"/>
</dbReference>
<comment type="catalytic activity">
    <reaction evidence="10">
        <text>K(+)(in) + H(+)(out) = K(+)(out) + H(+)(in)</text>
        <dbReference type="Rhea" id="RHEA:29467"/>
        <dbReference type="ChEBI" id="CHEBI:15378"/>
        <dbReference type="ChEBI" id="CHEBI:29103"/>
    </reaction>
</comment>
<dbReference type="EMBL" id="HBIS01002600">
    <property type="protein sequence ID" value="CAE0608499.1"/>
    <property type="molecule type" value="Transcribed_RNA"/>
</dbReference>
<evidence type="ECO:0000256" key="3">
    <source>
        <dbReference type="ARBA" id="ARBA00022692"/>
    </source>
</evidence>
<evidence type="ECO:0000256" key="12">
    <source>
        <dbReference type="SAM" id="MobiDB-lite"/>
    </source>
</evidence>
<dbReference type="GO" id="GO:0005768">
    <property type="term" value="C:endosome"/>
    <property type="evidence" value="ECO:0007669"/>
    <property type="project" value="TreeGrafter"/>
</dbReference>
<dbReference type="InterPro" id="IPR004709">
    <property type="entry name" value="NaH_exchanger"/>
</dbReference>
<feature type="transmembrane region" description="Helical" evidence="13">
    <location>
        <begin position="105"/>
        <end position="126"/>
    </location>
</feature>
<proteinExistence type="inferred from homology"/>
<dbReference type="EMBL" id="HBIS01002601">
    <property type="protein sequence ID" value="CAE0608500.1"/>
    <property type="molecule type" value="Transcribed_RNA"/>
</dbReference>
<dbReference type="PANTHER" id="PTHR10110">
    <property type="entry name" value="SODIUM/HYDROGEN EXCHANGER"/>
    <property type="match status" value="1"/>
</dbReference>
<feature type="transmembrane region" description="Helical" evidence="13">
    <location>
        <begin position="170"/>
        <end position="191"/>
    </location>
</feature>
<feature type="transmembrane region" description="Helical" evidence="13">
    <location>
        <begin position="76"/>
        <end position="93"/>
    </location>
</feature>
<feature type="transmembrane region" description="Helical" evidence="13">
    <location>
        <begin position="211"/>
        <end position="233"/>
    </location>
</feature>
<organism evidence="15">
    <name type="scientific">Picocystis salinarum</name>
    <dbReference type="NCBI Taxonomy" id="88271"/>
    <lineage>
        <taxon>Eukaryota</taxon>
        <taxon>Viridiplantae</taxon>
        <taxon>Chlorophyta</taxon>
        <taxon>Picocystophyceae</taxon>
        <taxon>Picocystales</taxon>
        <taxon>Picocystaceae</taxon>
        <taxon>Picocystis</taxon>
    </lineage>
</organism>
<feature type="transmembrane region" description="Helical" evidence="13">
    <location>
        <begin position="299"/>
        <end position="319"/>
    </location>
</feature>
<evidence type="ECO:0000256" key="11">
    <source>
        <dbReference type="RuleBase" id="RU003722"/>
    </source>
</evidence>
<dbReference type="InterPro" id="IPR006153">
    <property type="entry name" value="Cation/H_exchanger_TM"/>
</dbReference>
<evidence type="ECO:0000256" key="6">
    <source>
        <dbReference type="ARBA" id="ARBA00023065"/>
    </source>
</evidence>
<feature type="transmembrane region" description="Helical" evidence="13">
    <location>
        <begin position="132"/>
        <end position="158"/>
    </location>
</feature>
<evidence type="ECO:0000256" key="2">
    <source>
        <dbReference type="ARBA" id="ARBA00022448"/>
    </source>
</evidence>
<evidence type="ECO:0000256" key="7">
    <source>
        <dbReference type="ARBA" id="ARBA00023136"/>
    </source>
</evidence>
<dbReference type="AlphaFoldDB" id="A0A6U9QGB3"/>
<feature type="transmembrane region" description="Helical" evidence="13">
    <location>
        <begin position="44"/>
        <end position="61"/>
    </location>
</feature>
<dbReference type="NCBIfam" id="TIGR00840">
    <property type="entry name" value="b_cpa1"/>
    <property type="match status" value="1"/>
</dbReference>
<evidence type="ECO:0000256" key="13">
    <source>
        <dbReference type="SAM" id="Phobius"/>
    </source>
</evidence>
<gene>
    <name evidence="15" type="ORF">PSAL00342_LOCUS2316</name>
    <name evidence="16" type="ORF">PSAL00342_LOCUS2317</name>
</gene>
<keyword evidence="6 11" id="KW-0406">Ion transport</keyword>
<evidence type="ECO:0000256" key="9">
    <source>
        <dbReference type="ARBA" id="ARBA00047524"/>
    </source>
</evidence>
<keyword evidence="3 11" id="KW-0812">Transmembrane</keyword>
<protein>
    <recommendedName>
        <fullName evidence="11">Sodium/hydrogen exchanger</fullName>
    </recommendedName>
</protein>
<dbReference type="GO" id="GO:0015385">
    <property type="term" value="F:sodium:proton antiporter activity"/>
    <property type="evidence" value="ECO:0007669"/>
    <property type="project" value="InterPro"/>
</dbReference>
<comment type="similarity">
    <text evidence="11">Belongs to the monovalent cation:proton antiporter 1 (CPA1) transporter (TC 2.A.36) family.</text>
</comment>
<keyword evidence="2 11" id="KW-0813">Transport</keyword>
<name>A0A6U9QGB3_9CHLO</name>
<feature type="transmembrane region" description="Helical" evidence="13">
    <location>
        <begin position="403"/>
        <end position="426"/>
    </location>
</feature>
<dbReference type="GO" id="GO:0051453">
    <property type="term" value="P:regulation of intracellular pH"/>
    <property type="evidence" value="ECO:0007669"/>
    <property type="project" value="TreeGrafter"/>
</dbReference>
<sequence length="503" mass="54553">MIVGKQPGEREGMEVLAMMGVLMGALLIGHALQKWKKGGGTETATALALGMITGMVAYAVQNNPRESKWMRFQEQFFFLFLLPPIIFESGFTMKPKPFFENFGAICTFAFLGTLLSTLAVGGLLYIAGKANLAYPLDLLPCLMFGALISATDPVTVLATFQELQVEQNMYALVFGESVLNDAVAIVLYGTLASIQDAKVRSPSVLSACGSFVWIFLGSTCVGVLIALLSAILFKTVRLEQDGGREGLLETCVLVCFPYCAYMLSEGVGLSGIVAILFCGIVMSHYTIKNLSEAATNASFSFFKILAKLAETFVFIYIGASVFLEDQSWKHATLSLFGLFAIFIGRAVNVYPCGDLINRARRPGRRVPHNHLHMLWFSGLRGPVAFALAVQATSQLGRSSGNAIMTMTIVIVLFTVFVIGGWTTWALQRMDIQCGAERGLGSPHGTRLPVGPRMEGENEADASNGTTGFDPTAGFASLDEKYLTPFFTLQDEVELTAFARPENE</sequence>
<feature type="transmembrane region" description="Helical" evidence="13">
    <location>
        <begin position="245"/>
        <end position="263"/>
    </location>
</feature>
<feature type="transmembrane region" description="Helical" evidence="13">
    <location>
        <begin position="269"/>
        <end position="287"/>
    </location>
</feature>
<dbReference type="PANTHER" id="PTHR10110:SF187">
    <property type="entry name" value="SODIUM_HYDROGEN EXCHANGER"/>
    <property type="match status" value="1"/>
</dbReference>
<keyword evidence="4 13" id="KW-1133">Transmembrane helix</keyword>
<keyword evidence="7 13" id="KW-0472">Membrane</keyword>
<evidence type="ECO:0000313" key="15">
    <source>
        <dbReference type="EMBL" id="CAE0608499.1"/>
    </source>
</evidence>
<evidence type="ECO:0000256" key="8">
    <source>
        <dbReference type="ARBA" id="ARBA00023201"/>
    </source>
</evidence>
<dbReference type="Gene3D" id="6.10.140.1330">
    <property type="match status" value="1"/>
</dbReference>
<dbReference type="GO" id="GO:0005886">
    <property type="term" value="C:plasma membrane"/>
    <property type="evidence" value="ECO:0007669"/>
    <property type="project" value="TreeGrafter"/>
</dbReference>
<evidence type="ECO:0000256" key="5">
    <source>
        <dbReference type="ARBA" id="ARBA00023053"/>
    </source>
</evidence>
<keyword evidence="5" id="KW-0915">Sodium</keyword>
<evidence type="ECO:0000256" key="10">
    <source>
        <dbReference type="ARBA" id="ARBA00047912"/>
    </source>
</evidence>
<feature type="transmembrane region" description="Helical" evidence="13">
    <location>
        <begin position="331"/>
        <end position="350"/>
    </location>
</feature>
<evidence type="ECO:0000313" key="16">
    <source>
        <dbReference type="EMBL" id="CAE0608500.1"/>
    </source>
</evidence>
<comment type="subcellular location">
    <subcellularLocation>
        <location evidence="1">Membrane</location>
        <topology evidence="1">Multi-pass membrane protein</topology>
    </subcellularLocation>
</comment>
<keyword evidence="8 11" id="KW-0739">Sodium transport</keyword>
<feature type="domain" description="Cation/H+ exchanger transmembrane" evidence="14">
    <location>
        <begin position="42"/>
        <end position="427"/>
    </location>
</feature>
<evidence type="ECO:0000256" key="1">
    <source>
        <dbReference type="ARBA" id="ARBA00004141"/>
    </source>
</evidence>
<dbReference type="InterPro" id="IPR018422">
    <property type="entry name" value="Cation/H_exchanger_CPA1"/>
</dbReference>
<dbReference type="PRINTS" id="PR01084">
    <property type="entry name" value="NAHEXCHNGR"/>
</dbReference>
<dbReference type="Pfam" id="PF00999">
    <property type="entry name" value="Na_H_Exchanger"/>
    <property type="match status" value="1"/>
</dbReference>
<reference evidence="15" key="1">
    <citation type="submission" date="2021-01" db="EMBL/GenBank/DDBJ databases">
        <authorList>
            <person name="Corre E."/>
            <person name="Pelletier E."/>
            <person name="Niang G."/>
            <person name="Scheremetjew M."/>
            <person name="Finn R."/>
            <person name="Kale V."/>
            <person name="Holt S."/>
            <person name="Cochrane G."/>
            <person name="Meng A."/>
            <person name="Brown T."/>
            <person name="Cohen L."/>
        </authorList>
    </citation>
    <scope>NUCLEOTIDE SEQUENCE</scope>
    <source>
        <strain evidence="15">CCMP1897</strain>
    </source>
</reference>
<feature type="transmembrane region" description="Helical" evidence="13">
    <location>
        <begin position="15"/>
        <end position="32"/>
    </location>
</feature>
<comment type="catalytic activity">
    <reaction evidence="9">
        <text>Na(+)(in) + H(+)(out) = Na(+)(out) + H(+)(in)</text>
        <dbReference type="Rhea" id="RHEA:29419"/>
        <dbReference type="ChEBI" id="CHEBI:15378"/>
        <dbReference type="ChEBI" id="CHEBI:29101"/>
    </reaction>
</comment>
<feature type="transmembrane region" description="Helical" evidence="13">
    <location>
        <begin position="371"/>
        <end position="391"/>
    </location>
</feature>
<evidence type="ECO:0000256" key="4">
    <source>
        <dbReference type="ARBA" id="ARBA00022989"/>
    </source>
</evidence>
<feature type="region of interest" description="Disordered" evidence="12">
    <location>
        <begin position="440"/>
        <end position="469"/>
    </location>
</feature>
<keyword evidence="11" id="KW-0050">Antiport</keyword>